<accession>E5WXR0</accession>
<gene>
    <name evidence="1" type="ORF">HMPREF1016_01421</name>
</gene>
<sequence length="50" mass="5969">MLFYLRTKLSKRTGKSRNRVTYSRIIFQYVKERFYLFSIGFAILILESGG</sequence>
<comment type="caution">
    <text evidence="1">The sequence shown here is derived from an EMBL/GenBank/DDBJ whole genome shotgun (WGS) entry which is preliminary data.</text>
</comment>
<protein>
    <submittedName>
        <fullName evidence="1">Uncharacterized protein</fullName>
    </submittedName>
</protein>
<reference evidence="1 2" key="1">
    <citation type="submission" date="2010-10" db="EMBL/GenBank/DDBJ databases">
        <title>The Genome Sequence of Bacteroides eggerthii strain 1_2_48FAA.</title>
        <authorList>
            <consortium name="The Broad Institute Genome Sequencing Platform"/>
            <person name="Ward D."/>
            <person name="Earl A."/>
            <person name="Feldgarden M."/>
            <person name="Young S.K."/>
            <person name="Gargeya S."/>
            <person name="Zeng Q."/>
            <person name="Alvarado L."/>
            <person name="Berlin A."/>
            <person name="Bochicchio J."/>
            <person name="Chapman S.B."/>
            <person name="Chen Z."/>
            <person name="Freedman E."/>
            <person name="Gellesch M."/>
            <person name="Goldberg J."/>
            <person name="Griggs A."/>
            <person name="Gujja S."/>
            <person name="Heilman E."/>
            <person name="Heiman D."/>
            <person name="Howarth C."/>
            <person name="Mehta T."/>
            <person name="Neiman D."/>
            <person name="Pearson M."/>
            <person name="Roberts A."/>
            <person name="Saif S."/>
            <person name="Shea T."/>
            <person name="Shenoy N."/>
            <person name="Sisk P."/>
            <person name="Stolte C."/>
            <person name="Sykes S."/>
            <person name="White J."/>
            <person name="Yandava C."/>
            <person name="Allen-Vercoe E."/>
            <person name="Ambrose C."/>
            <person name="Strauss J."/>
            <person name="Daigneault M."/>
            <person name="Haas B."/>
            <person name="Nusbaum C."/>
            <person name="Birren B."/>
        </authorList>
    </citation>
    <scope>NUCLEOTIDE SEQUENCE [LARGE SCALE GENOMIC DNA]</scope>
    <source>
        <strain evidence="1 2">1_2_48FAA</strain>
    </source>
</reference>
<organism evidence="1 2">
    <name type="scientific">Bacteroides eggerthii 1_2_48FAA</name>
    <dbReference type="NCBI Taxonomy" id="665953"/>
    <lineage>
        <taxon>Bacteria</taxon>
        <taxon>Pseudomonadati</taxon>
        <taxon>Bacteroidota</taxon>
        <taxon>Bacteroidia</taxon>
        <taxon>Bacteroidales</taxon>
        <taxon>Bacteroidaceae</taxon>
        <taxon>Bacteroides</taxon>
    </lineage>
</organism>
<dbReference type="HOGENOM" id="CLU_3114486_0_0_10"/>
<evidence type="ECO:0000313" key="2">
    <source>
        <dbReference type="Proteomes" id="UP000003246"/>
    </source>
</evidence>
<evidence type="ECO:0000313" key="1">
    <source>
        <dbReference type="EMBL" id="EFV30315.1"/>
    </source>
</evidence>
<dbReference type="EMBL" id="ACWG01000015">
    <property type="protein sequence ID" value="EFV30315.1"/>
    <property type="molecule type" value="Genomic_DNA"/>
</dbReference>
<proteinExistence type="predicted"/>
<dbReference type="Proteomes" id="UP000003246">
    <property type="component" value="Unassembled WGS sequence"/>
</dbReference>
<dbReference type="AlphaFoldDB" id="E5WXR0"/>
<name>E5WXR0_9BACE</name>